<accession>A0ABY8XDY3</accession>
<protein>
    <submittedName>
        <fullName evidence="2">ANTAR domain-containing protein</fullName>
    </submittedName>
</protein>
<dbReference type="RefSeq" id="WP_285450299.1">
    <property type="nucleotide sequence ID" value="NZ_CP127173.1"/>
</dbReference>
<evidence type="ECO:0000259" key="1">
    <source>
        <dbReference type="PROSITE" id="PS50921"/>
    </source>
</evidence>
<name>A0ABY8XDY3_9PSEU</name>
<evidence type="ECO:0000313" key="3">
    <source>
        <dbReference type="Proteomes" id="UP001227101"/>
    </source>
</evidence>
<proteinExistence type="predicted"/>
<keyword evidence="3" id="KW-1185">Reference proteome</keyword>
<dbReference type="PROSITE" id="PS50921">
    <property type="entry name" value="ANTAR"/>
    <property type="match status" value="1"/>
</dbReference>
<dbReference type="SMART" id="SM01012">
    <property type="entry name" value="ANTAR"/>
    <property type="match status" value="1"/>
</dbReference>
<feature type="domain" description="ANTAR" evidence="1">
    <location>
        <begin position="163"/>
        <end position="224"/>
    </location>
</feature>
<evidence type="ECO:0000313" key="2">
    <source>
        <dbReference type="EMBL" id="WIV53817.1"/>
    </source>
</evidence>
<organism evidence="2 3">
    <name type="scientific">Amycolatopsis nalaikhensis</name>
    <dbReference type="NCBI Taxonomy" id="715472"/>
    <lineage>
        <taxon>Bacteria</taxon>
        <taxon>Bacillati</taxon>
        <taxon>Actinomycetota</taxon>
        <taxon>Actinomycetes</taxon>
        <taxon>Pseudonocardiales</taxon>
        <taxon>Pseudonocardiaceae</taxon>
        <taxon>Amycolatopsis</taxon>
    </lineage>
</organism>
<dbReference type="InterPro" id="IPR011006">
    <property type="entry name" value="CheY-like_superfamily"/>
</dbReference>
<dbReference type="Gene3D" id="1.10.10.10">
    <property type="entry name" value="Winged helix-like DNA-binding domain superfamily/Winged helix DNA-binding domain"/>
    <property type="match status" value="1"/>
</dbReference>
<dbReference type="InterPro" id="IPR036388">
    <property type="entry name" value="WH-like_DNA-bd_sf"/>
</dbReference>
<dbReference type="EMBL" id="CP127173">
    <property type="protein sequence ID" value="WIV53817.1"/>
    <property type="molecule type" value="Genomic_DNA"/>
</dbReference>
<dbReference type="Proteomes" id="UP001227101">
    <property type="component" value="Chromosome"/>
</dbReference>
<reference evidence="2 3" key="1">
    <citation type="submission" date="2023-06" db="EMBL/GenBank/DDBJ databases">
        <authorList>
            <person name="Oyuntsetseg B."/>
            <person name="Kim S.B."/>
        </authorList>
    </citation>
    <scope>NUCLEOTIDE SEQUENCE [LARGE SCALE GENOMIC DNA]</scope>
    <source>
        <strain evidence="2 3">2-2</strain>
    </source>
</reference>
<dbReference type="SUPFAM" id="SSF52172">
    <property type="entry name" value="CheY-like"/>
    <property type="match status" value="1"/>
</dbReference>
<sequence>MLTDRPTPGERTPVTALLEELLERIAADVPGTLGAAVSTHHGDAPPRVAAARGLSAVFVPAQVDRFDGPVPAAGRTGKPVLTADVFADERWPWLTLSGLIERHPALAADWPRVRGVAALPATSDTEGGLVLSVMLDRPATEETLTVLRRHERLAALAFVVAEAAARPDRTGQMLDLLQSRAALEEAKGIVIALRRCDPDEAWATLRRASQEFNVKVRELAVALVELLAGAPAPQPDGDRTILPSPAARVAAAQVLRALEGTSAPGLTSG</sequence>
<dbReference type="Pfam" id="PF03861">
    <property type="entry name" value="ANTAR"/>
    <property type="match status" value="1"/>
</dbReference>
<gene>
    <name evidence="2" type="ORF">QP939_33695</name>
</gene>
<dbReference type="InterPro" id="IPR005561">
    <property type="entry name" value="ANTAR"/>
</dbReference>